<evidence type="ECO:0000256" key="4">
    <source>
        <dbReference type="ARBA" id="ARBA00023027"/>
    </source>
</evidence>
<feature type="domain" description="Alcohol dehydrogenase iron-type/glycerol dehydrogenase GldA" evidence="5">
    <location>
        <begin position="13"/>
        <end position="179"/>
    </location>
</feature>
<evidence type="ECO:0000313" key="7">
    <source>
        <dbReference type="EMBL" id="MBG3877795.1"/>
    </source>
</evidence>
<dbReference type="CDD" id="cd17814">
    <property type="entry name" value="Fe-ADH-like"/>
    <property type="match status" value="1"/>
</dbReference>
<proteinExistence type="inferred from homology"/>
<name>A0ABS0J5P8_9BACT</name>
<comment type="cofactor">
    <cofactor evidence="1">
        <name>Fe cation</name>
        <dbReference type="ChEBI" id="CHEBI:24875"/>
    </cofactor>
</comment>
<dbReference type="NCBIfam" id="NF041833">
    <property type="entry name" value="Fe_ADH_ErcA"/>
    <property type="match status" value="1"/>
</dbReference>
<comment type="caution">
    <text evidence="7">The sequence shown here is derived from an EMBL/GenBank/DDBJ whole genome shotgun (WGS) entry which is preliminary data.</text>
</comment>
<dbReference type="Gene3D" id="3.40.50.1970">
    <property type="match status" value="1"/>
</dbReference>
<dbReference type="PANTHER" id="PTHR11496">
    <property type="entry name" value="ALCOHOL DEHYDROGENASE"/>
    <property type="match status" value="1"/>
</dbReference>
<evidence type="ECO:0000313" key="8">
    <source>
        <dbReference type="Proteomes" id="UP001194469"/>
    </source>
</evidence>
<evidence type="ECO:0000259" key="5">
    <source>
        <dbReference type="Pfam" id="PF00465"/>
    </source>
</evidence>
<reference evidence="7 8" key="1">
    <citation type="submission" date="2019-08" db="EMBL/GenBank/DDBJ databases">
        <authorList>
            <person name="Luo N."/>
        </authorList>
    </citation>
    <scope>NUCLEOTIDE SEQUENCE [LARGE SCALE GENOMIC DNA]</scope>
    <source>
        <strain evidence="7 8">NCIMB 9442</strain>
    </source>
</reference>
<comment type="similarity">
    <text evidence="2">Belongs to the iron-containing alcohol dehydrogenase family.</text>
</comment>
<keyword evidence="8" id="KW-1185">Reference proteome</keyword>
<dbReference type="Proteomes" id="UP001194469">
    <property type="component" value="Unassembled WGS sequence"/>
</dbReference>
<keyword evidence="3" id="KW-0560">Oxidoreductase</keyword>
<dbReference type="RefSeq" id="WP_196609864.1">
    <property type="nucleotide sequence ID" value="NZ_VRYY01000376.1"/>
</dbReference>
<dbReference type="PANTHER" id="PTHR11496:SF102">
    <property type="entry name" value="ALCOHOL DEHYDROGENASE 4"/>
    <property type="match status" value="1"/>
</dbReference>
<dbReference type="EMBL" id="VRYY01000376">
    <property type="protein sequence ID" value="MBG3877795.1"/>
    <property type="molecule type" value="Genomic_DNA"/>
</dbReference>
<dbReference type="InterPro" id="IPR056798">
    <property type="entry name" value="ADH_Fe_C"/>
</dbReference>
<dbReference type="Gene3D" id="1.20.1090.10">
    <property type="entry name" value="Dehydroquinate synthase-like - alpha domain"/>
    <property type="match status" value="1"/>
</dbReference>
<dbReference type="PROSITE" id="PS00913">
    <property type="entry name" value="ADH_IRON_1"/>
    <property type="match status" value="1"/>
</dbReference>
<dbReference type="InterPro" id="IPR001670">
    <property type="entry name" value="ADH_Fe/GldA"/>
</dbReference>
<dbReference type="PROSITE" id="PS00060">
    <property type="entry name" value="ADH_IRON_2"/>
    <property type="match status" value="1"/>
</dbReference>
<organism evidence="7 8">
    <name type="scientific">Nitratidesulfovibrio oxamicus</name>
    <dbReference type="NCBI Taxonomy" id="32016"/>
    <lineage>
        <taxon>Bacteria</taxon>
        <taxon>Pseudomonadati</taxon>
        <taxon>Thermodesulfobacteriota</taxon>
        <taxon>Desulfovibrionia</taxon>
        <taxon>Desulfovibrionales</taxon>
        <taxon>Desulfovibrionaceae</taxon>
        <taxon>Nitratidesulfovibrio</taxon>
    </lineage>
</organism>
<evidence type="ECO:0000259" key="6">
    <source>
        <dbReference type="Pfam" id="PF25137"/>
    </source>
</evidence>
<dbReference type="Pfam" id="PF25137">
    <property type="entry name" value="ADH_Fe_C"/>
    <property type="match status" value="1"/>
</dbReference>
<dbReference type="InterPro" id="IPR018211">
    <property type="entry name" value="ADH_Fe_CS"/>
</dbReference>
<dbReference type="SUPFAM" id="SSF56796">
    <property type="entry name" value="Dehydroquinate synthase-like"/>
    <property type="match status" value="1"/>
</dbReference>
<protein>
    <submittedName>
        <fullName evidence="7">Iron-containing alcohol dehydrogenase</fullName>
    </submittedName>
</protein>
<dbReference type="Pfam" id="PF00465">
    <property type="entry name" value="Fe-ADH"/>
    <property type="match status" value="1"/>
</dbReference>
<dbReference type="InterPro" id="IPR039697">
    <property type="entry name" value="Alcohol_dehydrogenase_Fe"/>
</dbReference>
<feature type="domain" description="Fe-containing alcohol dehydrogenase-like C-terminal" evidence="6">
    <location>
        <begin position="190"/>
        <end position="385"/>
    </location>
</feature>
<gene>
    <name evidence="7" type="ORF">FVW20_12435</name>
</gene>
<evidence type="ECO:0000256" key="2">
    <source>
        <dbReference type="ARBA" id="ARBA00007358"/>
    </source>
</evidence>
<accession>A0ABS0J5P8</accession>
<evidence type="ECO:0000256" key="3">
    <source>
        <dbReference type="ARBA" id="ARBA00023002"/>
    </source>
</evidence>
<evidence type="ECO:0000256" key="1">
    <source>
        <dbReference type="ARBA" id="ARBA00001962"/>
    </source>
</evidence>
<sequence length="386" mass="40628">MNDYELRKFVAPEFVFGYGAAGLAGRHARNLGASRCLVVSDQGVAAAGHTEAVARTLRDEGIACATFLGVSENPRDTEVMQGSEVFRAEGCDAIVAVGGGSPMDCAKGIGIVVANGGHILNYEGVDAIPKPMPPLVCVPTTAGSSADVSQFAIIRDTPRRVKIAIVSKANVPDVALVDPLTTLTKPRELTAATGLDALTHAVEAYASNAHSPVTDMFALEAIRGIGTALFDVLDDLGSRDARARMALGSMNAGLAFSNAILGAVHALSHSLGGLLDLPHGECNALLLPFVVRRNYVAAPQRYRRVAEALGVADALAAPDDEVRDALFARLGDMRRRAGFDKGLAQYGVTRDQLAELARLALEDPCLSTNPAPLDARELEELYVEAF</sequence>
<keyword evidence="4" id="KW-0520">NAD</keyword>